<organism evidence="4 5">
    <name type="scientific">Mucisphaera calidilacus</name>
    <dbReference type="NCBI Taxonomy" id="2527982"/>
    <lineage>
        <taxon>Bacteria</taxon>
        <taxon>Pseudomonadati</taxon>
        <taxon>Planctomycetota</taxon>
        <taxon>Phycisphaerae</taxon>
        <taxon>Phycisphaerales</taxon>
        <taxon>Phycisphaeraceae</taxon>
        <taxon>Mucisphaera</taxon>
    </lineage>
</organism>
<feature type="transmembrane region" description="Helical" evidence="2">
    <location>
        <begin position="128"/>
        <end position="147"/>
    </location>
</feature>
<keyword evidence="2" id="KW-0472">Membrane</keyword>
<feature type="domain" description="Acyltransferase 3" evidence="3">
    <location>
        <begin position="20"/>
        <end position="345"/>
    </location>
</feature>
<evidence type="ECO:0000259" key="3">
    <source>
        <dbReference type="Pfam" id="PF01757"/>
    </source>
</evidence>
<keyword evidence="5" id="KW-1185">Reference proteome</keyword>
<feature type="transmembrane region" description="Helical" evidence="2">
    <location>
        <begin position="89"/>
        <end position="108"/>
    </location>
</feature>
<dbReference type="RefSeq" id="WP_145445135.1">
    <property type="nucleotide sequence ID" value="NZ_CP036280.1"/>
</dbReference>
<dbReference type="GO" id="GO:0000271">
    <property type="term" value="P:polysaccharide biosynthetic process"/>
    <property type="evidence" value="ECO:0007669"/>
    <property type="project" value="TreeGrafter"/>
</dbReference>
<proteinExistence type="predicted"/>
<feature type="transmembrane region" description="Helical" evidence="2">
    <location>
        <begin position="331"/>
        <end position="350"/>
    </location>
</feature>
<gene>
    <name evidence="4" type="primary">oatA</name>
    <name evidence="4" type="ORF">Pan265_08350</name>
</gene>
<evidence type="ECO:0000256" key="2">
    <source>
        <dbReference type="SAM" id="Phobius"/>
    </source>
</evidence>
<dbReference type="KEGG" id="mcad:Pan265_08350"/>
<name>A0A518BVK5_9BACT</name>
<protein>
    <submittedName>
        <fullName evidence="4">O-acetyltransferase OatA</fullName>
        <ecNumber evidence="4">2.3.1.-</ecNumber>
    </submittedName>
</protein>
<keyword evidence="4" id="KW-0012">Acyltransferase</keyword>
<dbReference type="OrthoDB" id="9796461at2"/>
<dbReference type="InterPro" id="IPR050879">
    <property type="entry name" value="Acyltransferase_3"/>
</dbReference>
<dbReference type="PANTHER" id="PTHR23028:SF131">
    <property type="entry name" value="BLR2367 PROTEIN"/>
    <property type="match status" value="1"/>
</dbReference>
<keyword evidence="2" id="KW-1133">Transmembrane helix</keyword>
<feature type="transmembrane region" description="Helical" evidence="2">
    <location>
        <begin position="168"/>
        <end position="187"/>
    </location>
</feature>
<keyword evidence="4" id="KW-0808">Transferase</keyword>
<dbReference type="GO" id="GO:0016747">
    <property type="term" value="F:acyltransferase activity, transferring groups other than amino-acyl groups"/>
    <property type="evidence" value="ECO:0007669"/>
    <property type="project" value="InterPro"/>
</dbReference>
<feature type="transmembrane region" description="Helical" evidence="2">
    <location>
        <begin position="238"/>
        <end position="255"/>
    </location>
</feature>
<feature type="transmembrane region" description="Helical" evidence="2">
    <location>
        <begin position="45"/>
        <end position="69"/>
    </location>
</feature>
<accession>A0A518BVK5</accession>
<feature type="transmembrane region" description="Helical" evidence="2">
    <location>
        <begin position="291"/>
        <end position="311"/>
    </location>
</feature>
<dbReference type="EC" id="2.3.1.-" evidence="4"/>
<evidence type="ECO:0000313" key="5">
    <source>
        <dbReference type="Proteomes" id="UP000320386"/>
    </source>
</evidence>
<evidence type="ECO:0000313" key="4">
    <source>
        <dbReference type="EMBL" id="QDU70991.1"/>
    </source>
</evidence>
<dbReference type="PANTHER" id="PTHR23028">
    <property type="entry name" value="ACETYLTRANSFERASE"/>
    <property type="match status" value="1"/>
</dbReference>
<keyword evidence="2" id="KW-0812">Transmembrane</keyword>
<dbReference type="Proteomes" id="UP000320386">
    <property type="component" value="Chromosome"/>
</dbReference>
<feature type="region of interest" description="Disordered" evidence="1">
    <location>
        <begin position="365"/>
        <end position="384"/>
    </location>
</feature>
<dbReference type="InterPro" id="IPR002656">
    <property type="entry name" value="Acyl_transf_3_dom"/>
</dbReference>
<dbReference type="GO" id="GO:0016020">
    <property type="term" value="C:membrane"/>
    <property type="evidence" value="ECO:0007669"/>
    <property type="project" value="TreeGrafter"/>
</dbReference>
<feature type="transmembrane region" description="Helical" evidence="2">
    <location>
        <begin position="207"/>
        <end position="226"/>
    </location>
</feature>
<dbReference type="AlphaFoldDB" id="A0A518BVK5"/>
<feature type="transmembrane region" description="Helical" evidence="2">
    <location>
        <begin position="261"/>
        <end position="279"/>
    </location>
</feature>
<dbReference type="EMBL" id="CP036280">
    <property type="protein sequence ID" value="QDU70991.1"/>
    <property type="molecule type" value="Genomic_DNA"/>
</dbReference>
<dbReference type="Pfam" id="PF01757">
    <property type="entry name" value="Acyl_transf_3"/>
    <property type="match status" value="1"/>
</dbReference>
<sequence>MGSDAPASGFDDYRRRRTFGSLDGVRCIAIVAVIWHHSIGSDIAFFARGYLGVDLFFVLSGYLIVTLLLRERETRQRISLRDFYMRRSLRIFPVYYGLILALGLLYLIRPAFNGSDAYWSDLPFFLTYTSNWVHVATPNMSVVWSLAAEEQFYLVWPAIEKFLPQAGVWIVLALGLLLNQAINYGLLDDAWRSAFGVEPDLHILDSTFTPILLGVLLAHLLHRPAGFRLIESITAPRWSPIAWGAGLLALVAFAPSDISGWPRMAIQLLMFVWLASVVVREDHLLARVLGWWPVAWIGAISYGMYLFHMFAIHIARELIERVSVLQFNGSLFLLSLPVTILIAAVSFRFYESPFLRLKHRFAWQGKPGSDPAAHRKTPDTGSGA</sequence>
<evidence type="ECO:0000256" key="1">
    <source>
        <dbReference type="SAM" id="MobiDB-lite"/>
    </source>
</evidence>
<reference evidence="4 5" key="1">
    <citation type="submission" date="2019-02" db="EMBL/GenBank/DDBJ databases">
        <title>Deep-cultivation of Planctomycetes and their phenomic and genomic characterization uncovers novel biology.</title>
        <authorList>
            <person name="Wiegand S."/>
            <person name="Jogler M."/>
            <person name="Boedeker C."/>
            <person name="Pinto D."/>
            <person name="Vollmers J."/>
            <person name="Rivas-Marin E."/>
            <person name="Kohn T."/>
            <person name="Peeters S.H."/>
            <person name="Heuer A."/>
            <person name="Rast P."/>
            <person name="Oberbeckmann S."/>
            <person name="Bunk B."/>
            <person name="Jeske O."/>
            <person name="Meyerdierks A."/>
            <person name="Storesund J.E."/>
            <person name="Kallscheuer N."/>
            <person name="Luecker S."/>
            <person name="Lage O.M."/>
            <person name="Pohl T."/>
            <person name="Merkel B.J."/>
            <person name="Hornburger P."/>
            <person name="Mueller R.-W."/>
            <person name="Bruemmer F."/>
            <person name="Labrenz M."/>
            <person name="Spormann A.M."/>
            <person name="Op den Camp H."/>
            <person name="Overmann J."/>
            <person name="Amann R."/>
            <person name="Jetten M.S.M."/>
            <person name="Mascher T."/>
            <person name="Medema M.H."/>
            <person name="Devos D.P."/>
            <person name="Kaster A.-K."/>
            <person name="Ovreas L."/>
            <person name="Rohde M."/>
            <person name="Galperin M.Y."/>
            <person name="Jogler C."/>
        </authorList>
    </citation>
    <scope>NUCLEOTIDE SEQUENCE [LARGE SCALE GENOMIC DNA]</scope>
    <source>
        <strain evidence="4 5">Pan265</strain>
    </source>
</reference>